<comment type="catalytic activity">
    <reaction evidence="8 10">
        <text>5-[(5-phospho-1-deoxy-D-ribulos-1-ylimino)methylamino]-1-(5-phospho-beta-D-ribosyl)imidazole-4-carboxamide + L-glutamine = D-erythro-1-(imidazol-4-yl)glycerol 3-phosphate + 5-amino-1-(5-phospho-beta-D-ribosyl)imidazole-4-carboxamide + L-glutamate + H(+)</text>
        <dbReference type="Rhea" id="RHEA:24793"/>
        <dbReference type="ChEBI" id="CHEBI:15378"/>
        <dbReference type="ChEBI" id="CHEBI:29985"/>
        <dbReference type="ChEBI" id="CHEBI:58278"/>
        <dbReference type="ChEBI" id="CHEBI:58359"/>
        <dbReference type="ChEBI" id="CHEBI:58475"/>
        <dbReference type="ChEBI" id="CHEBI:58525"/>
        <dbReference type="EC" id="4.3.2.10"/>
    </reaction>
</comment>
<dbReference type="SUPFAM" id="SSF52317">
    <property type="entry name" value="Class I glutamine amidotransferase-like"/>
    <property type="match status" value="1"/>
</dbReference>
<keyword evidence="10" id="KW-0963">Cytoplasm</keyword>
<dbReference type="Pfam" id="PF00117">
    <property type="entry name" value="GATase"/>
    <property type="match status" value="1"/>
</dbReference>
<comment type="caution">
    <text evidence="12">The sequence shown here is derived from an EMBL/GenBank/DDBJ whole genome shotgun (WGS) entry which is preliminary data.</text>
</comment>
<dbReference type="InterPro" id="IPR010139">
    <property type="entry name" value="Imidazole-glycPsynth_HisH"/>
</dbReference>
<keyword evidence="3 10" id="KW-0028">Amino-acid biosynthesis</keyword>
<feature type="active site" evidence="10">
    <location>
        <position position="184"/>
    </location>
</feature>
<proteinExistence type="inferred from homology"/>
<dbReference type="GO" id="GO:0016829">
    <property type="term" value="F:lyase activity"/>
    <property type="evidence" value="ECO:0007669"/>
    <property type="project" value="UniProtKB-KW"/>
</dbReference>
<dbReference type="HAMAP" id="MF_00278">
    <property type="entry name" value="HisH"/>
    <property type="match status" value="1"/>
</dbReference>
<comment type="catalytic activity">
    <reaction evidence="9 10">
        <text>L-glutamine + H2O = L-glutamate + NH4(+)</text>
        <dbReference type="Rhea" id="RHEA:15889"/>
        <dbReference type="ChEBI" id="CHEBI:15377"/>
        <dbReference type="ChEBI" id="CHEBI:28938"/>
        <dbReference type="ChEBI" id="CHEBI:29985"/>
        <dbReference type="ChEBI" id="CHEBI:58359"/>
        <dbReference type="EC" id="3.5.1.2"/>
    </reaction>
</comment>
<evidence type="ECO:0000256" key="1">
    <source>
        <dbReference type="ARBA" id="ARBA00005091"/>
    </source>
</evidence>
<evidence type="ECO:0000256" key="8">
    <source>
        <dbReference type="ARBA" id="ARBA00047838"/>
    </source>
</evidence>
<keyword evidence="13" id="KW-1185">Reference proteome</keyword>
<organism evidence="12 13">
    <name type="scientific">Bosea vestrisii</name>
    <dbReference type="NCBI Taxonomy" id="151416"/>
    <lineage>
        <taxon>Bacteria</taxon>
        <taxon>Pseudomonadati</taxon>
        <taxon>Pseudomonadota</taxon>
        <taxon>Alphaproteobacteria</taxon>
        <taxon>Hyphomicrobiales</taxon>
        <taxon>Boseaceae</taxon>
        <taxon>Bosea</taxon>
    </lineage>
</organism>
<protein>
    <recommendedName>
        <fullName evidence="10">Imidazole glycerol phosphate synthase subunit HisH</fullName>
        <ecNumber evidence="10">4.3.2.10</ecNumber>
    </recommendedName>
    <alternativeName>
        <fullName evidence="10">IGP synthase glutaminase subunit</fullName>
        <ecNumber evidence="10">3.5.1.2</ecNumber>
    </alternativeName>
    <alternativeName>
        <fullName evidence="10">IGP synthase subunit HisH</fullName>
    </alternativeName>
    <alternativeName>
        <fullName evidence="10">ImGP synthase subunit HisH</fullName>
        <shortName evidence="10">IGPS subunit HisH</shortName>
    </alternativeName>
</protein>
<dbReference type="Proteomes" id="UP001596104">
    <property type="component" value="Unassembled WGS sequence"/>
</dbReference>
<dbReference type="EC" id="4.3.2.10" evidence="10"/>
<evidence type="ECO:0000313" key="13">
    <source>
        <dbReference type="Proteomes" id="UP001596104"/>
    </source>
</evidence>
<evidence type="ECO:0000256" key="3">
    <source>
        <dbReference type="ARBA" id="ARBA00022605"/>
    </source>
</evidence>
<dbReference type="NCBIfam" id="TIGR01855">
    <property type="entry name" value="IMP_synth_hisH"/>
    <property type="match status" value="1"/>
</dbReference>
<comment type="subunit">
    <text evidence="2 10">Heterodimer of HisH and HisF.</text>
</comment>
<keyword evidence="6 10" id="KW-0368">Histidine biosynthesis</keyword>
<evidence type="ECO:0000256" key="5">
    <source>
        <dbReference type="ARBA" id="ARBA00022962"/>
    </source>
</evidence>
<evidence type="ECO:0000313" key="12">
    <source>
        <dbReference type="EMBL" id="MFC5396987.1"/>
    </source>
</evidence>
<gene>
    <name evidence="10 12" type="primary">hisH</name>
    <name evidence="12" type="ORF">ACFPPC_30500</name>
</gene>
<dbReference type="EC" id="3.5.1.2" evidence="10"/>
<accession>A0ABW0HK40</accession>
<dbReference type="PANTHER" id="PTHR42701">
    <property type="entry name" value="IMIDAZOLE GLYCEROL PHOSPHATE SYNTHASE SUBUNIT HISH"/>
    <property type="match status" value="1"/>
</dbReference>
<keyword evidence="4 10" id="KW-0378">Hydrolase</keyword>
<feature type="active site" evidence="10">
    <location>
        <position position="186"/>
    </location>
</feature>
<keyword evidence="5 10" id="KW-0315">Glutamine amidotransferase</keyword>
<dbReference type="EMBL" id="JBHSLV010000078">
    <property type="protein sequence ID" value="MFC5396987.1"/>
    <property type="molecule type" value="Genomic_DNA"/>
</dbReference>
<evidence type="ECO:0000256" key="4">
    <source>
        <dbReference type="ARBA" id="ARBA00022801"/>
    </source>
</evidence>
<dbReference type="PROSITE" id="PS51273">
    <property type="entry name" value="GATASE_TYPE_1"/>
    <property type="match status" value="1"/>
</dbReference>
<evidence type="ECO:0000259" key="11">
    <source>
        <dbReference type="Pfam" id="PF00117"/>
    </source>
</evidence>
<dbReference type="Gene3D" id="3.40.50.880">
    <property type="match status" value="1"/>
</dbReference>
<comment type="subcellular location">
    <subcellularLocation>
        <location evidence="10">Cytoplasm</location>
    </subcellularLocation>
</comment>
<evidence type="ECO:0000256" key="7">
    <source>
        <dbReference type="ARBA" id="ARBA00023239"/>
    </source>
</evidence>
<comment type="pathway">
    <text evidence="1 10">Amino-acid biosynthesis; L-histidine biosynthesis; L-histidine from 5-phospho-alpha-D-ribose 1-diphosphate: step 5/9.</text>
</comment>
<feature type="active site" description="Nucleophile" evidence="10">
    <location>
        <position position="80"/>
    </location>
</feature>
<reference evidence="13" key="1">
    <citation type="journal article" date="2019" name="Int. J. Syst. Evol. Microbiol.">
        <title>The Global Catalogue of Microorganisms (GCM) 10K type strain sequencing project: providing services to taxonomists for standard genome sequencing and annotation.</title>
        <authorList>
            <consortium name="The Broad Institute Genomics Platform"/>
            <consortium name="The Broad Institute Genome Sequencing Center for Infectious Disease"/>
            <person name="Wu L."/>
            <person name="Ma J."/>
        </authorList>
    </citation>
    <scope>NUCLEOTIDE SEQUENCE [LARGE SCALE GENOMIC DNA]</scope>
    <source>
        <strain evidence="13">CGMCC 1.16326</strain>
    </source>
</reference>
<evidence type="ECO:0000256" key="2">
    <source>
        <dbReference type="ARBA" id="ARBA00011152"/>
    </source>
</evidence>
<comment type="function">
    <text evidence="10">IGPS catalyzes the conversion of PRFAR and glutamine to IGP, AICAR and glutamate. The HisH subunit catalyzes the hydrolysis of glutamine to glutamate and ammonia as part of the synthesis of IGP and AICAR. The resulting ammonia molecule is channeled to the active site of HisF.</text>
</comment>
<keyword evidence="7 10" id="KW-0456">Lyase</keyword>
<evidence type="ECO:0000256" key="9">
    <source>
        <dbReference type="ARBA" id="ARBA00049534"/>
    </source>
</evidence>
<dbReference type="PANTHER" id="PTHR42701:SF1">
    <property type="entry name" value="IMIDAZOLE GLYCEROL PHOSPHATE SYNTHASE SUBUNIT HISH"/>
    <property type="match status" value="1"/>
</dbReference>
<dbReference type="CDD" id="cd01748">
    <property type="entry name" value="GATase1_IGP_Synthase"/>
    <property type="match status" value="1"/>
</dbReference>
<name>A0ABW0HK40_9HYPH</name>
<feature type="domain" description="Glutamine amidotransferase" evidence="11">
    <location>
        <begin position="34"/>
        <end position="190"/>
    </location>
</feature>
<sequence length="210" mass="22433">MLSIVNYGVGNLSSVQNMARKACGAARLVTTPEEIRASERLILPGVGHFGHVVQSFAASGLAEAVTEHALEKKKPLLGICVGAQILGTGSEEAPSLAGLGWLPFACRRFPNTPGLRVPHMSWNTLSAKRPSPLLAELDAEARFYFVHSYYMEATDPGIVLAQTEYGIDFAAVVGAGNIFGTQFHPEKSLRFGMALLSGFAKLPLEHARAA</sequence>
<dbReference type="RefSeq" id="WP_377013839.1">
    <property type="nucleotide sequence ID" value="NZ_JBHSLV010000078.1"/>
</dbReference>
<dbReference type="PIRSF" id="PIRSF000495">
    <property type="entry name" value="Amidotransf_hisH"/>
    <property type="match status" value="1"/>
</dbReference>
<evidence type="ECO:0000256" key="10">
    <source>
        <dbReference type="HAMAP-Rule" id="MF_00278"/>
    </source>
</evidence>
<evidence type="ECO:0000256" key="6">
    <source>
        <dbReference type="ARBA" id="ARBA00023102"/>
    </source>
</evidence>
<dbReference type="InterPro" id="IPR017926">
    <property type="entry name" value="GATASE"/>
</dbReference>
<dbReference type="InterPro" id="IPR029062">
    <property type="entry name" value="Class_I_gatase-like"/>
</dbReference>